<dbReference type="AlphaFoldDB" id="A0A0J6Z1Z7"/>
<name>A0A0J6Z1Z7_9MYCO</name>
<comment type="caution">
    <text evidence="1">The sequence shown here is derived from an EMBL/GenBank/DDBJ whole genome shotgun (WGS) entry which is preliminary data.</text>
</comment>
<accession>A0A0J6Z1Z7</accession>
<gene>
    <name evidence="1" type="ORF">MCHLDSM_02622</name>
</gene>
<dbReference type="EMBL" id="JYNL01000020">
    <property type="protein sequence ID" value="KMO78701.1"/>
    <property type="molecule type" value="Genomic_DNA"/>
</dbReference>
<reference evidence="1 2" key="1">
    <citation type="journal article" date="2015" name="Genome Biol. Evol.">
        <title>Characterization of Three Mycobacterium spp. with Potential Use in Bioremediation by Genome Sequencing and Comparative Genomics.</title>
        <authorList>
            <person name="Das S."/>
            <person name="Pettersson B.M."/>
            <person name="Behra P.R."/>
            <person name="Ramesh M."/>
            <person name="Dasgupta S."/>
            <person name="Bhattacharya A."/>
            <person name="Kirsebom L.A."/>
        </authorList>
    </citation>
    <scope>NUCLEOTIDE SEQUENCE [LARGE SCALE GENOMIC DNA]</scope>
    <source>
        <strain evidence="1 2">DSM 43826</strain>
    </source>
</reference>
<evidence type="ECO:0000313" key="1">
    <source>
        <dbReference type="EMBL" id="KMO78701.1"/>
    </source>
</evidence>
<dbReference type="Proteomes" id="UP000036513">
    <property type="component" value="Unassembled WGS sequence"/>
</dbReference>
<evidence type="ECO:0000313" key="2">
    <source>
        <dbReference type="Proteomes" id="UP000036513"/>
    </source>
</evidence>
<dbReference type="PATRIC" id="fig|37916.4.peg.2539"/>
<proteinExistence type="predicted"/>
<organism evidence="1 2">
    <name type="scientific">Mycolicibacterium chlorophenolicum</name>
    <dbReference type="NCBI Taxonomy" id="37916"/>
    <lineage>
        <taxon>Bacteria</taxon>
        <taxon>Bacillati</taxon>
        <taxon>Actinomycetota</taxon>
        <taxon>Actinomycetes</taxon>
        <taxon>Mycobacteriales</taxon>
        <taxon>Mycobacteriaceae</taxon>
        <taxon>Mycolicibacterium</taxon>
    </lineage>
</organism>
<protein>
    <submittedName>
        <fullName evidence="1">Uncharacterized protein</fullName>
    </submittedName>
</protein>
<keyword evidence="2" id="KW-1185">Reference proteome</keyword>
<sequence>MLREAISYPRGRIHLAHADIARQIASLGEGEPVRLDAVRRGIHRRDHCV</sequence>